<dbReference type="AlphaFoldDB" id="A0A544U7W2"/>
<feature type="DNA-binding region" description="H-T-H motif" evidence="4">
    <location>
        <begin position="29"/>
        <end position="48"/>
    </location>
</feature>
<keyword evidence="5" id="KW-0472">Membrane</keyword>
<accession>A0A544U7W2</accession>
<dbReference type="PRINTS" id="PR00455">
    <property type="entry name" value="HTHTETR"/>
</dbReference>
<dbReference type="PROSITE" id="PS50977">
    <property type="entry name" value="HTH_TETR_2"/>
    <property type="match status" value="1"/>
</dbReference>
<dbReference type="GO" id="GO:0003677">
    <property type="term" value="F:DNA binding"/>
    <property type="evidence" value="ECO:0007669"/>
    <property type="project" value="UniProtKB-UniRule"/>
</dbReference>
<dbReference type="SUPFAM" id="SSF46689">
    <property type="entry name" value="Homeodomain-like"/>
    <property type="match status" value="1"/>
</dbReference>
<keyword evidence="5" id="KW-0812">Transmembrane</keyword>
<proteinExistence type="predicted"/>
<keyword evidence="5" id="KW-1133">Transmembrane helix</keyword>
<dbReference type="Pfam" id="PF21993">
    <property type="entry name" value="TetR_C_13_2"/>
    <property type="match status" value="1"/>
</dbReference>
<evidence type="ECO:0000313" key="7">
    <source>
        <dbReference type="EMBL" id="TQR27515.1"/>
    </source>
</evidence>
<organism evidence="7 8">
    <name type="scientific">Lysinibacillus sphaericus</name>
    <name type="common">Bacillus sphaericus</name>
    <dbReference type="NCBI Taxonomy" id="1421"/>
    <lineage>
        <taxon>Bacteria</taxon>
        <taxon>Bacillati</taxon>
        <taxon>Bacillota</taxon>
        <taxon>Bacilli</taxon>
        <taxon>Bacillales</taxon>
        <taxon>Bacillaceae</taxon>
        <taxon>Lysinibacillus</taxon>
    </lineage>
</organism>
<dbReference type="Proteomes" id="UP000317944">
    <property type="component" value="Unassembled WGS sequence"/>
</dbReference>
<dbReference type="InterPro" id="IPR009057">
    <property type="entry name" value="Homeodomain-like_sf"/>
</dbReference>
<comment type="caution">
    <text evidence="7">The sequence shown here is derived from an EMBL/GenBank/DDBJ whole genome shotgun (WGS) entry which is preliminary data.</text>
</comment>
<keyword evidence="2 4" id="KW-0238">DNA-binding</keyword>
<evidence type="ECO:0000256" key="5">
    <source>
        <dbReference type="SAM" id="Phobius"/>
    </source>
</evidence>
<evidence type="ECO:0000259" key="6">
    <source>
        <dbReference type="PROSITE" id="PS50977"/>
    </source>
</evidence>
<dbReference type="PANTHER" id="PTHR47506:SF3">
    <property type="entry name" value="HTH-TYPE TRANSCRIPTIONAL REGULATOR LMRA"/>
    <property type="match status" value="1"/>
</dbReference>
<keyword evidence="3" id="KW-0804">Transcription</keyword>
<dbReference type="Gene3D" id="1.10.357.10">
    <property type="entry name" value="Tetracycline Repressor, domain 2"/>
    <property type="match status" value="1"/>
</dbReference>
<dbReference type="InterPro" id="IPR036271">
    <property type="entry name" value="Tet_transcr_reg_TetR-rel_C_sf"/>
</dbReference>
<reference evidence="7 8" key="1">
    <citation type="submission" date="2018-03" db="EMBL/GenBank/DDBJ databases">
        <title>Aerobic endospore-forming bacteria genome sequencing and assembly.</title>
        <authorList>
            <person name="Cavalcante D.A."/>
            <person name="Driks A."/>
            <person name="Putonti C."/>
            <person name="De-Souza M.T."/>
        </authorList>
    </citation>
    <scope>NUCLEOTIDE SEQUENCE [LARGE SCALE GENOMIC DNA]</scope>
    <source>
        <strain evidence="7 8">SDF0037</strain>
    </source>
</reference>
<dbReference type="RefSeq" id="WP_142510853.1">
    <property type="nucleotide sequence ID" value="NZ_SADV01000035.1"/>
</dbReference>
<protein>
    <submittedName>
        <fullName evidence="7">TetR/AcrR family transcriptional regulator</fullName>
    </submittedName>
</protein>
<keyword evidence="1" id="KW-0805">Transcription regulation</keyword>
<evidence type="ECO:0000256" key="3">
    <source>
        <dbReference type="ARBA" id="ARBA00023163"/>
    </source>
</evidence>
<dbReference type="PANTHER" id="PTHR47506">
    <property type="entry name" value="TRANSCRIPTIONAL REGULATORY PROTEIN"/>
    <property type="match status" value="1"/>
</dbReference>
<dbReference type="Pfam" id="PF00440">
    <property type="entry name" value="TetR_N"/>
    <property type="match status" value="1"/>
</dbReference>
<dbReference type="InterPro" id="IPR054156">
    <property type="entry name" value="YxaF_TetR_C"/>
</dbReference>
<evidence type="ECO:0000256" key="1">
    <source>
        <dbReference type="ARBA" id="ARBA00023015"/>
    </source>
</evidence>
<gene>
    <name evidence="7" type="ORF">C7Y47_22940</name>
</gene>
<dbReference type="EMBL" id="SADV01000035">
    <property type="protein sequence ID" value="TQR27515.1"/>
    <property type="molecule type" value="Genomic_DNA"/>
</dbReference>
<evidence type="ECO:0000256" key="2">
    <source>
        <dbReference type="ARBA" id="ARBA00023125"/>
    </source>
</evidence>
<evidence type="ECO:0000256" key="4">
    <source>
        <dbReference type="PROSITE-ProRule" id="PRU00335"/>
    </source>
</evidence>
<sequence>MKNKSNSTRDHLIEVATRLFHLQGYQATGLNQILKESGTPKGSLYHYFPDGKNQLVKEVVEASSQRLLHDIQIHLDSDPNPTIALQNYLNHLSEHFEYLDTPDMLNMPPFALISMESAFVNEEIRAVCQENYSKVQQLYYNKFVESGMATDKANILAVSLCGSIIGVLVLSITEKSNEPIKLLQKIVPSFFL</sequence>
<feature type="domain" description="HTH tetR-type" evidence="6">
    <location>
        <begin position="6"/>
        <end position="66"/>
    </location>
</feature>
<dbReference type="SUPFAM" id="SSF48498">
    <property type="entry name" value="Tetracyclin repressor-like, C-terminal domain"/>
    <property type="match status" value="1"/>
</dbReference>
<dbReference type="OrthoDB" id="9810023at2"/>
<feature type="transmembrane region" description="Helical" evidence="5">
    <location>
        <begin position="155"/>
        <end position="173"/>
    </location>
</feature>
<evidence type="ECO:0000313" key="8">
    <source>
        <dbReference type="Proteomes" id="UP000317944"/>
    </source>
</evidence>
<name>A0A544U7W2_LYSSH</name>
<dbReference type="InterPro" id="IPR001647">
    <property type="entry name" value="HTH_TetR"/>
</dbReference>